<comment type="caution">
    <text evidence="3">The sequence shown here is derived from an EMBL/GenBank/DDBJ whole genome shotgun (WGS) entry which is preliminary data.</text>
</comment>
<gene>
    <name evidence="3" type="ORF">ACFSYJ_06635</name>
</gene>
<evidence type="ECO:0000256" key="1">
    <source>
        <dbReference type="SAM" id="MobiDB-lite"/>
    </source>
</evidence>
<feature type="chain" id="PRO_5046519472" evidence="2">
    <location>
        <begin position="27"/>
        <end position="288"/>
    </location>
</feature>
<evidence type="ECO:0000313" key="4">
    <source>
        <dbReference type="Proteomes" id="UP001597419"/>
    </source>
</evidence>
<keyword evidence="4" id="KW-1185">Reference proteome</keyword>
<feature type="region of interest" description="Disordered" evidence="1">
    <location>
        <begin position="231"/>
        <end position="288"/>
    </location>
</feature>
<dbReference type="EMBL" id="JBHUKU010000003">
    <property type="protein sequence ID" value="MFD2458264.1"/>
    <property type="molecule type" value="Genomic_DNA"/>
</dbReference>
<evidence type="ECO:0000256" key="2">
    <source>
        <dbReference type="SAM" id="SignalP"/>
    </source>
</evidence>
<name>A0ABW5GAK8_9PSEU</name>
<proteinExistence type="predicted"/>
<accession>A0ABW5GAK8</accession>
<feature type="compositionally biased region" description="Low complexity" evidence="1">
    <location>
        <begin position="249"/>
        <end position="268"/>
    </location>
</feature>
<keyword evidence="2" id="KW-0732">Signal</keyword>
<evidence type="ECO:0000313" key="3">
    <source>
        <dbReference type="EMBL" id="MFD2458264.1"/>
    </source>
</evidence>
<sequence>MKKSVIVAAVAAALLTSVVTPVVASAAEGTSAPSETLAEQVARIHKTGDQAVSDAEAAKPVVERATGRAGTAAAVRSIAKVKLTGKSIMDEAQKVLDANSPELTIPLSLSTNKGMSAARKAVEIADQTFTDAANSLHDNGFQVKSDAETARAVARNATTPEQAKLALEAADRAKLTGQRVDDRAQGLFDGSFPKDSKELVKLDVLATQGMSAAQEAIKIADEAIAIAQPKADATPGTSTPGTPAPAPSGTPSAGTAATPGGAAAASGPQVKIRPRGRIETGGGATAQS</sequence>
<dbReference type="RefSeq" id="WP_345395067.1">
    <property type="nucleotide sequence ID" value="NZ_BAABHG010000007.1"/>
</dbReference>
<feature type="compositionally biased region" description="Gly residues" evidence="1">
    <location>
        <begin position="279"/>
        <end position="288"/>
    </location>
</feature>
<protein>
    <submittedName>
        <fullName evidence="3">Uncharacterized protein</fullName>
    </submittedName>
</protein>
<reference evidence="4" key="1">
    <citation type="journal article" date="2019" name="Int. J. Syst. Evol. Microbiol.">
        <title>The Global Catalogue of Microorganisms (GCM) 10K type strain sequencing project: providing services to taxonomists for standard genome sequencing and annotation.</title>
        <authorList>
            <consortium name="The Broad Institute Genomics Platform"/>
            <consortium name="The Broad Institute Genome Sequencing Center for Infectious Disease"/>
            <person name="Wu L."/>
            <person name="Ma J."/>
        </authorList>
    </citation>
    <scope>NUCLEOTIDE SEQUENCE [LARGE SCALE GENOMIC DNA]</scope>
    <source>
        <strain evidence="4">CGMCC 4.7643</strain>
    </source>
</reference>
<feature type="signal peptide" evidence="2">
    <location>
        <begin position="1"/>
        <end position="26"/>
    </location>
</feature>
<dbReference type="Proteomes" id="UP001597419">
    <property type="component" value="Unassembled WGS sequence"/>
</dbReference>
<organism evidence="3 4">
    <name type="scientific">Amycolatopsis samaneae</name>
    <dbReference type="NCBI Taxonomy" id="664691"/>
    <lineage>
        <taxon>Bacteria</taxon>
        <taxon>Bacillati</taxon>
        <taxon>Actinomycetota</taxon>
        <taxon>Actinomycetes</taxon>
        <taxon>Pseudonocardiales</taxon>
        <taxon>Pseudonocardiaceae</taxon>
        <taxon>Amycolatopsis</taxon>
    </lineage>
</organism>
<feature type="compositionally biased region" description="Low complexity" evidence="1">
    <location>
        <begin position="231"/>
        <end position="241"/>
    </location>
</feature>